<evidence type="ECO:0000313" key="5">
    <source>
        <dbReference type="EMBL" id="XDJ51740.1"/>
    </source>
</evidence>
<keyword evidence="5" id="KW-0012">Acyltransferase</keyword>
<keyword evidence="2" id="KW-0547">Nucleotide-binding</keyword>
<dbReference type="Pfam" id="PF13607">
    <property type="entry name" value="Succ_CoA_lig"/>
    <property type="match status" value="1"/>
</dbReference>
<dbReference type="EC" id="2.3.1.-" evidence="5"/>
<dbReference type="SUPFAM" id="SSF52210">
    <property type="entry name" value="Succinyl-CoA synthetase domains"/>
    <property type="match status" value="2"/>
</dbReference>
<dbReference type="Pfam" id="PF00583">
    <property type="entry name" value="Acetyltransf_1"/>
    <property type="match status" value="1"/>
</dbReference>
<dbReference type="InterPro" id="IPR051538">
    <property type="entry name" value="Acyl-CoA_Synth/Transferase"/>
</dbReference>
<sequence length="815" mass="89632">MLRHRLAAVFEPRSLLILSSRGLPVVRTPPALLQGRIADVRVGGDGRMDMPSRLDFLAADQRLDMALLCLDPAQLPAALGALRQHRPRALVLLPHSTPAANPIETRAYCQSWGRMNDCLVLGPGALGVQRPHLGLNLGLDPYGAPVGRVALVAQSRMVAAAVLDWAGDIQLGFSAVVSAGDAEGVTVAEVLEYLSMDPRTDSIVLYLEEADSSRRFTSALLAAASVKPVILLKAGRSDSNPAADAVFDALVRRTGAVRIRFFVQLFSALKVLVHAKRQRGRRIALFSNGYGAAHLALDAIDGGGPVSRAVLSTQTRRDLASILEPGAALDNPVISHAPLDPARLRQALELLAGDTNVDGVLVLIAPDALSDMDGAAEALARFSEASTKPIMSCFLGDASMRSQRHRLDSVGLPAFRTPESAANAFGILASYQYNQTLAQQTLPPEMLSRPPRLDEARALLNDAIMSGRSELEPSSCLWLLDCFHVPILSDDQPVPDAALEHLPMAIHLRQDARFGPYLQFGPGGDAALLASPHREIELPPLNNYLARQLIQRGKFWSRVLERDLSPAAFEQLREALERISEIVSELPGIRTLSIDPLWWDDTSLYAGGIQVGLDPDYDGERPENRAYRHMAIHPYPRRLVQPMVRKDGQEWLLRPIRPEDAVLLQEFVRDLSDESRYMRFVSMLRELTPRMLARYTRIDYDREVALVATAQVSNPENRGLLRERIVGFAHYLRNADGEGAEYALVIADDWQRRGVGAALMRSLIDVARRQGLGYIEGVVLATNRPMLGLMTSLGMRNDPDEDDPGMRRLWMRLDA</sequence>
<keyword evidence="5" id="KW-0808">Transferase</keyword>
<gene>
    <name evidence="5" type="ORF">ABRZ01_07050</name>
</gene>
<name>A0AB39DC85_9BURK</name>
<evidence type="ECO:0000259" key="4">
    <source>
        <dbReference type="PROSITE" id="PS51186"/>
    </source>
</evidence>
<dbReference type="PANTHER" id="PTHR43334:SF1">
    <property type="entry name" value="3-HYDROXYPROPIONATE--COA LIGASE [ADP-FORMING]"/>
    <property type="match status" value="1"/>
</dbReference>
<dbReference type="RefSeq" id="WP_368644156.1">
    <property type="nucleotide sequence ID" value="NZ_CP158256.1"/>
</dbReference>
<keyword evidence="3" id="KW-0067">ATP-binding</keyword>
<dbReference type="PROSITE" id="PS51186">
    <property type="entry name" value="GNAT"/>
    <property type="match status" value="1"/>
</dbReference>
<dbReference type="Pfam" id="PF13549">
    <property type="entry name" value="ATP-grasp_5"/>
    <property type="match status" value="1"/>
</dbReference>
<dbReference type="Gene3D" id="3.40.50.261">
    <property type="entry name" value="Succinyl-CoA synthetase domains"/>
    <property type="match status" value="2"/>
</dbReference>
<evidence type="ECO:0000256" key="2">
    <source>
        <dbReference type="ARBA" id="ARBA00022741"/>
    </source>
</evidence>
<dbReference type="AlphaFoldDB" id="A0AB39DC85"/>
<keyword evidence="1" id="KW-0436">Ligase</keyword>
<dbReference type="InterPro" id="IPR000182">
    <property type="entry name" value="GNAT_dom"/>
</dbReference>
<organism evidence="5">
    <name type="scientific">Castellaniella ginsengisoli</name>
    <dbReference type="NCBI Taxonomy" id="546114"/>
    <lineage>
        <taxon>Bacteria</taxon>
        <taxon>Pseudomonadati</taxon>
        <taxon>Pseudomonadota</taxon>
        <taxon>Betaproteobacteria</taxon>
        <taxon>Burkholderiales</taxon>
        <taxon>Alcaligenaceae</taxon>
        <taxon>Castellaniella</taxon>
    </lineage>
</organism>
<protein>
    <submittedName>
        <fullName evidence="5">GNAT family N-acetyltransferase</fullName>
        <ecNumber evidence="5">2.3.1.-</ecNumber>
    </submittedName>
</protein>
<dbReference type="SUPFAM" id="SSF55729">
    <property type="entry name" value="Acyl-CoA N-acyltransferases (Nat)"/>
    <property type="match status" value="1"/>
</dbReference>
<dbReference type="InterPro" id="IPR016102">
    <property type="entry name" value="Succinyl-CoA_synth-like"/>
</dbReference>
<dbReference type="GO" id="GO:0016874">
    <property type="term" value="F:ligase activity"/>
    <property type="evidence" value="ECO:0007669"/>
    <property type="project" value="UniProtKB-KW"/>
</dbReference>
<feature type="domain" description="N-acetyltransferase" evidence="4">
    <location>
        <begin position="682"/>
        <end position="815"/>
    </location>
</feature>
<dbReference type="Gene3D" id="3.40.630.30">
    <property type="match status" value="1"/>
</dbReference>
<accession>A0AB39DC85</accession>
<dbReference type="CDD" id="cd04301">
    <property type="entry name" value="NAT_SF"/>
    <property type="match status" value="1"/>
</dbReference>
<dbReference type="GO" id="GO:0005524">
    <property type="term" value="F:ATP binding"/>
    <property type="evidence" value="ECO:0007669"/>
    <property type="project" value="UniProtKB-KW"/>
</dbReference>
<proteinExistence type="predicted"/>
<evidence type="ECO:0000256" key="1">
    <source>
        <dbReference type="ARBA" id="ARBA00022598"/>
    </source>
</evidence>
<dbReference type="GO" id="GO:0016747">
    <property type="term" value="F:acyltransferase activity, transferring groups other than amino-acyl groups"/>
    <property type="evidence" value="ECO:0007669"/>
    <property type="project" value="InterPro"/>
</dbReference>
<dbReference type="PANTHER" id="PTHR43334">
    <property type="entry name" value="ACETATE--COA LIGASE [ADP-FORMING]"/>
    <property type="match status" value="1"/>
</dbReference>
<dbReference type="InterPro" id="IPR016181">
    <property type="entry name" value="Acyl_CoA_acyltransferase"/>
</dbReference>
<dbReference type="InterPro" id="IPR032875">
    <property type="entry name" value="Succ_CoA_lig_flav_dom"/>
</dbReference>
<reference evidence="5" key="1">
    <citation type="submission" date="2024-05" db="EMBL/GenBank/DDBJ databases">
        <authorList>
            <person name="Luo Y.-C."/>
            <person name="Nicholds J."/>
            <person name="Mortimer T."/>
            <person name="Maboni G."/>
        </authorList>
    </citation>
    <scope>NUCLEOTIDE SEQUENCE</scope>
    <source>
        <strain evidence="5">150964</strain>
    </source>
</reference>
<dbReference type="EMBL" id="CP158256">
    <property type="protein sequence ID" value="XDJ51740.1"/>
    <property type="molecule type" value="Genomic_DNA"/>
</dbReference>
<evidence type="ECO:0000256" key="3">
    <source>
        <dbReference type="ARBA" id="ARBA00022840"/>
    </source>
</evidence>
<dbReference type="Gene3D" id="3.30.470.20">
    <property type="entry name" value="ATP-grasp fold, B domain"/>
    <property type="match status" value="1"/>
</dbReference>